<organism evidence="2 3">
    <name type="scientific">Cymbomonas tetramitiformis</name>
    <dbReference type="NCBI Taxonomy" id="36881"/>
    <lineage>
        <taxon>Eukaryota</taxon>
        <taxon>Viridiplantae</taxon>
        <taxon>Chlorophyta</taxon>
        <taxon>Pyramimonadophyceae</taxon>
        <taxon>Pyramimonadales</taxon>
        <taxon>Pyramimonadaceae</taxon>
        <taxon>Cymbomonas</taxon>
    </lineage>
</organism>
<dbReference type="Gene3D" id="3.40.50.300">
    <property type="entry name" value="P-loop containing nucleotide triphosphate hydrolases"/>
    <property type="match status" value="1"/>
</dbReference>
<dbReference type="GO" id="GO:0000028">
    <property type="term" value="P:ribosomal small subunit assembly"/>
    <property type="evidence" value="ECO:0007669"/>
    <property type="project" value="TreeGrafter"/>
</dbReference>
<dbReference type="GO" id="GO:0005525">
    <property type="term" value="F:GTP binding"/>
    <property type="evidence" value="ECO:0007669"/>
    <property type="project" value="InterPro"/>
</dbReference>
<evidence type="ECO:0000313" key="3">
    <source>
        <dbReference type="Proteomes" id="UP001190700"/>
    </source>
</evidence>
<name>A0AAE0F5N1_9CHLO</name>
<dbReference type="CDD" id="cd04163">
    <property type="entry name" value="Era"/>
    <property type="match status" value="1"/>
</dbReference>
<dbReference type="SUPFAM" id="SSF52540">
    <property type="entry name" value="P-loop containing nucleoside triphosphate hydrolases"/>
    <property type="match status" value="1"/>
</dbReference>
<dbReference type="InterPro" id="IPR027417">
    <property type="entry name" value="P-loop_NTPase"/>
</dbReference>
<dbReference type="AlphaFoldDB" id="A0AAE0F5N1"/>
<comment type="caution">
    <text evidence="2">The sequence shown here is derived from an EMBL/GenBank/DDBJ whole genome shotgun (WGS) entry which is preliminary data.</text>
</comment>
<dbReference type="PANTHER" id="PTHR42698:SF1">
    <property type="entry name" value="GTPASE ERA, MITOCHONDRIAL"/>
    <property type="match status" value="1"/>
</dbReference>
<reference evidence="2 3" key="1">
    <citation type="journal article" date="2015" name="Genome Biol. Evol.">
        <title>Comparative Genomics of a Bacterivorous Green Alga Reveals Evolutionary Causalities and Consequences of Phago-Mixotrophic Mode of Nutrition.</title>
        <authorList>
            <person name="Burns J.A."/>
            <person name="Paasch A."/>
            <person name="Narechania A."/>
            <person name="Kim E."/>
        </authorList>
    </citation>
    <scope>NUCLEOTIDE SEQUENCE [LARGE SCALE GENOMIC DNA]</scope>
    <source>
        <strain evidence="2 3">PLY_AMNH</strain>
    </source>
</reference>
<protein>
    <recommendedName>
        <fullName evidence="1">G domain-containing protein</fullName>
    </recommendedName>
</protein>
<gene>
    <name evidence="2" type="ORF">CYMTET_37994</name>
</gene>
<dbReference type="GO" id="GO:0043024">
    <property type="term" value="F:ribosomal small subunit binding"/>
    <property type="evidence" value="ECO:0007669"/>
    <property type="project" value="TreeGrafter"/>
</dbReference>
<evidence type="ECO:0000259" key="1">
    <source>
        <dbReference type="Pfam" id="PF01926"/>
    </source>
</evidence>
<feature type="domain" description="G" evidence="1">
    <location>
        <begin position="44"/>
        <end position="150"/>
    </location>
</feature>
<dbReference type="InterPro" id="IPR030388">
    <property type="entry name" value="G_ERA_dom"/>
</dbReference>
<dbReference type="Proteomes" id="UP001190700">
    <property type="component" value="Unassembled WGS sequence"/>
</dbReference>
<dbReference type="GO" id="GO:0019843">
    <property type="term" value="F:rRNA binding"/>
    <property type="evidence" value="ECO:0007669"/>
    <property type="project" value="TreeGrafter"/>
</dbReference>
<sequence>MLHFHNFKHVFGTRTDDLKNKEEHKECGKGFQKETPPEYQEAITVAIIGAPNAGKSVLTNTLIGKKVTAVSNKTNTTTREMLGALTRGNKQMLLYDTPGVVGSEHTRHSSQGERVRMAWGTALSCDLILFIVDAFREVRRPDPRIPRLLRDINASMQETTTVWSERDTIPTALLLNKVDRISNSAWRDLEALREKLSAMHDFDRVFYTSGKFSTGTSELQEYIFSRTVEREWELPPGHSTDLTPEALAVELVRESIFRRTSPHLVLAVQKLLVAEVSLRTVSSVQKLLVAEVSLRTVSSVQKLLVAEVSLRTVSSVQKLLVAEVSP</sequence>
<proteinExistence type="predicted"/>
<keyword evidence="3" id="KW-1185">Reference proteome</keyword>
<dbReference type="InterPro" id="IPR005662">
    <property type="entry name" value="GTPase_Era-like"/>
</dbReference>
<accession>A0AAE0F5N1</accession>
<dbReference type="PANTHER" id="PTHR42698">
    <property type="entry name" value="GTPASE ERA"/>
    <property type="match status" value="1"/>
</dbReference>
<dbReference type="Pfam" id="PF01926">
    <property type="entry name" value="MMR_HSR1"/>
    <property type="match status" value="1"/>
</dbReference>
<evidence type="ECO:0000313" key="2">
    <source>
        <dbReference type="EMBL" id="KAK3252728.1"/>
    </source>
</evidence>
<dbReference type="EMBL" id="LGRX02025247">
    <property type="protein sequence ID" value="KAK3252728.1"/>
    <property type="molecule type" value="Genomic_DNA"/>
</dbReference>
<dbReference type="InterPro" id="IPR006073">
    <property type="entry name" value="GTP-bd"/>
</dbReference>